<evidence type="ECO:0000313" key="1">
    <source>
        <dbReference type="EMBL" id="ULT87061.1"/>
    </source>
</evidence>
<reference evidence="1 2" key="1">
    <citation type="submission" date="2022-02" db="EMBL/GenBank/DDBJ databases">
        <title>Chromosome-level reference genomes for two strains of Caenorhabditis briggsae: an improved platform for comparative genomics.</title>
        <authorList>
            <person name="Stevens L."/>
            <person name="Andersen E.C."/>
        </authorList>
    </citation>
    <scope>NUCLEOTIDE SEQUENCE [LARGE SCALE GENOMIC DNA]</scope>
    <source>
        <strain evidence="1">QX1410_ONT</strain>
        <tissue evidence="1">Whole-organism</tissue>
    </source>
</reference>
<dbReference type="EMBL" id="CP090895">
    <property type="protein sequence ID" value="ULT87061.1"/>
    <property type="molecule type" value="Genomic_DNA"/>
</dbReference>
<dbReference type="AlphaFoldDB" id="A0AAE9CZU4"/>
<name>A0AAE9CZU4_CAEBR</name>
<dbReference type="Proteomes" id="UP000827892">
    <property type="component" value="Chromosome V"/>
</dbReference>
<proteinExistence type="predicted"/>
<accession>A0AAE9CZU4</accession>
<organism evidence="1 2">
    <name type="scientific">Caenorhabditis briggsae</name>
    <dbReference type="NCBI Taxonomy" id="6238"/>
    <lineage>
        <taxon>Eukaryota</taxon>
        <taxon>Metazoa</taxon>
        <taxon>Ecdysozoa</taxon>
        <taxon>Nematoda</taxon>
        <taxon>Chromadorea</taxon>
        <taxon>Rhabditida</taxon>
        <taxon>Rhabditina</taxon>
        <taxon>Rhabditomorpha</taxon>
        <taxon>Rhabditoidea</taxon>
        <taxon>Rhabditidae</taxon>
        <taxon>Peloderinae</taxon>
        <taxon>Caenorhabditis</taxon>
    </lineage>
</organism>
<protein>
    <recommendedName>
        <fullName evidence="3">F-box domain-containing protein</fullName>
    </recommendedName>
</protein>
<gene>
    <name evidence="1" type="ORF">L3Y34_006668</name>
</gene>
<evidence type="ECO:0000313" key="2">
    <source>
        <dbReference type="Proteomes" id="UP000827892"/>
    </source>
</evidence>
<evidence type="ECO:0008006" key="3">
    <source>
        <dbReference type="Google" id="ProtNLM"/>
    </source>
</evidence>
<sequence>MDLLPNQVLLKIFENFDFKNILILRKFPTGNVKNCGDYPMEKCRRIVLETSGNFSSFGPFGTFLKAQNLLQIFISRRFELFEKYLHQVFKISGVRCLF</sequence>